<evidence type="ECO:0000259" key="7">
    <source>
        <dbReference type="Pfam" id="PF17188"/>
    </source>
</evidence>
<dbReference type="InterPro" id="IPR033434">
    <property type="entry name" value="MucB/RseB_N"/>
</dbReference>
<dbReference type="PIRSF" id="PIRSF005427">
    <property type="entry name" value="RseB"/>
    <property type="match status" value="1"/>
</dbReference>
<dbReference type="InterPro" id="IPR033436">
    <property type="entry name" value="MucB/RseB_C"/>
</dbReference>
<evidence type="ECO:0000313" key="8">
    <source>
        <dbReference type="EMBL" id="MBJ7266529.1"/>
    </source>
</evidence>
<protein>
    <submittedName>
        <fullName evidence="9">MucB/RseB C-terminal domain-containing protein</fullName>
    </submittedName>
</protein>
<keyword evidence="11" id="KW-1185">Reference proteome</keyword>
<accession>A0A8I1G3N5</accession>
<dbReference type="GO" id="GO:0045152">
    <property type="term" value="F:antisigma factor binding"/>
    <property type="evidence" value="ECO:0007669"/>
    <property type="project" value="TreeGrafter"/>
</dbReference>
<organism evidence="9 10">
    <name type="scientific">Idiomarina abyssalis</name>
    <dbReference type="NCBI Taxonomy" id="86102"/>
    <lineage>
        <taxon>Bacteria</taxon>
        <taxon>Pseudomonadati</taxon>
        <taxon>Pseudomonadota</taxon>
        <taxon>Gammaproteobacteria</taxon>
        <taxon>Alteromonadales</taxon>
        <taxon>Idiomarinaceae</taxon>
        <taxon>Idiomarina</taxon>
    </lineage>
</organism>
<evidence type="ECO:0000256" key="1">
    <source>
        <dbReference type="ARBA" id="ARBA00004418"/>
    </source>
</evidence>
<evidence type="ECO:0000313" key="9">
    <source>
        <dbReference type="EMBL" id="MBJ7315368.1"/>
    </source>
</evidence>
<proteinExistence type="inferred from homology"/>
<evidence type="ECO:0000259" key="6">
    <source>
        <dbReference type="Pfam" id="PF03888"/>
    </source>
</evidence>
<feature type="signal peptide" evidence="5">
    <location>
        <begin position="1"/>
        <end position="24"/>
    </location>
</feature>
<dbReference type="EMBL" id="JAEMOP010000002">
    <property type="protein sequence ID" value="MBJ7315368.1"/>
    <property type="molecule type" value="Genomic_DNA"/>
</dbReference>
<dbReference type="GO" id="GO:0030288">
    <property type="term" value="C:outer membrane-bounded periplasmic space"/>
    <property type="evidence" value="ECO:0007669"/>
    <property type="project" value="TreeGrafter"/>
</dbReference>
<dbReference type="Proteomes" id="UP000655994">
    <property type="component" value="Unassembled WGS sequence"/>
</dbReference>
<dbReference type="EMBL" id="JAEMOS010000017">
    <property type="protein sequence ID" value="MBJ7266529.1"/>
    <property type="molecule type" value="Genomic_DNA"/>
</dbReference>
<dbReference type="InterPro" id="IPR038484">
    <property type="entry name" value="MucB/RseB_C_sf"/>
</dbReference>
<evidence type="ECO:0000313" key="10">
    <source>
        <dbReference type="Proteomes" id="UP000621390"/>
    </source>
</evidence>
<dbReference type="Gene3D" id="3.30.200.100">
    <property type="entry name" value="MucB/RseB, C-terminal domain"/>
    <property type="match status" value="1"/>
</dbReference>
<dbReference type="AlphaFoldDB" id="A0A8I1G3N5"/>
<evidence type="ECO:0000256" key="4">
    <source>
        <dbReference type="ARBA" id="ARBA00022764"/>
    </source>
</evidence>
<dbReference type="RefSeq" id="WP_199494193.1">
    <property type="nucleotide sequence ID" value="NZ_JAEMOO010000006.1"/>
</dbReference>
<reference evidence="9 11" key="1">
    <citation type="submission" date="2020-09" db="EMBL/GenBank/DDBJ databases">
        <title>Draft Genomes of Bacterial Isolates from North Pond Shallow Sediments.</title>
        <authorList>
            <person name="Kiel Reese B."/>
            <person name="Mullis M."/>
            <person name="Weisend R.E."/>
        </authorList>
    </citation>
    <scope>NUCLEOTIDE SEQUENCE</scope>
    <source>
        <strain evidence="9">KJE-2</strain>
        <strain evidence="8 11">KJE-3</strain>
    </source>
</reference>
<keyword evidence="3 5" id="KW-0732">Signal</keyword>
<evidence type="ECO:0000313" key="11">
    <source>
        <dbReference type="Proteomes" id="UP000655994"/>
    </source>
</evidence>
<comment type="subcellular location">
    <subcellularLocation>
        <location evidence="1">Periplasm</location>
    </subcellularLocation>
</comment>
<dbReference type="CDD" id="cd16327">
    <property type="entry name" value="RseB"/>
    <property type="match status" value="1"/>
</dbReference>
<dbReference type="Pfam" id="PF03888">
    <property type="entry name" value="MucB_RseB"/>
    <property type="match status" value="1"/>
</dbReference>
<dbReference type="Gene3D" id="2.50.20.10">
    <property type="entry name" value="Lipoprotein localisation LolA/LolB/LppX"/>
    <property type="match status" value="1"/>
</dbReference>
<feature type="domain" description="MucB/RseB N-terminal" evidence="6">
    <location>
        <begin position="36"/>
        <end position="218"/>
    </location>
</feature>
<dbReference type="Pfam" id="PF17188">
    <property type="entry name" value="MucB_RseB_C"/>
    <property type="match status" value="1"/>
</dbReference>
<dbReference type="PANTHER" id="PTHR38782">
    <property type="match status" value="1"/>
</dbReference>
<evidence type="ECO:0000256" key="5">
    <source>
        <dbReference type="SAM" id="SignalP"/>
    </source>
</evidence>
<evidence type="ECO:0000256" key="3">
    <source>
        <dbReference type="ARBA" id="ARBA00022729"/>
    </source>
</evidence>
<comment type="caution">
    <text evidence="9">The sequence shown here is derived from an EMBL/GenBank/DDBJ whole genome shotgun (WGS) entry which is preliminary data.</text>
</comment>
<sequence length="322" mass="35963">MISRLYRSILCGAFLLAGSSAVSAQQNSEQTTENGADWFNRMAVALTELNFEASLVHAHGDQIEPYQWLQGNDPDAGSAELLIQMNGPDFRILRVDDRVAHFNTSASNYALKSDSITAILPAAFAEPFERLSHSYQVTVGGGARVLGRNAQHIRILSRDSQRYSYSLWIDRKHGMPLKVIMLNQSGDVVEQVQLTSLSVRETAPEIMTEIKNIEMPPMLEDLRVKRPTQYDAHPRWAPQGFRLLSQQSHTLVLDSTPVDHYLFSDGLAEYSVYVAELTEGMETDLALSSSQTLFSKRYNNFLVTVVGQVPLAMAQRIATEVK</sequence>
<dbReference type="PANTHER" id="PTHR38782:SF1">
    <property type="entry name" value="SIGMA-E FACTOR REGULATORY PROTEIN RSEB"/>
    <property type="match status" value="1"/>
</dbReference>
<dbReference type="InterPro" id="IPR005588">
    <property type="entry name" value="MucB_RseB"/>
</dbReference>
<name>A0A8I1G3N5_9GAMM</name>
<feature type="domain" description="MucB/RseB C-terminal" evidence="7">
    <location>
        <begin position="234"/>
        <end position="322"/>
    </location>
</feature>
<comment type="similarity">
    <text evidence="2">Belongs to the RseB family.</text>
</comment>
<feature type="chain" id="PRO_5034883777" evidence="5">
    <location>
        <begin position="25"/>
        <end position="322"/>
    </location>
</feature>
<evidence type="ECO:0000256" key="2">
    <source>
        <dbReference type="ARBA" id="ARBA00008150"/>
    </source>
</evidence>
<dbReference type="Proteomes" id="UP000621390">
    <property type="component" value="Unassembled WGS sequence"/>
</dbReference>
<gene>
    <name evidence="8" type="ORF">JHC10_06175</name>
    <name evidence="9" type="ORF">JHC11_05105</name>
</gene>
<keyword evidence="4" id="KW-0574">Periplasm</keyword>
<dbReference type="GO" id="GO:0032885">
    <property type="term" value="P:regulation of polysaccharide biosynthetic process"/>
    <property type="evidence" value="ECO:0007669"/>
    <property type="project" value="TreeGrafter"/>
</dbReference>